<sequence length="291" mass="33933">MSSIQALLNRSTSNTRIVARCNIIKTPSGALQAAPTIAKSRYDSVKVQPIRIPNQQLKIRHPFQTSAFPKDRSQIRGVDNIVHQLLQRQYKLKTFPPIVRNRFLSVQLFPRDHIFSNFRKSNVSLVFNMHQIPMLNDKPLEIGFKSRRKYKDLQFFNSKPSPMQSACGRSKSKKQLRELFAQTLQNFTNHQKRDRLFGIFVFHVAKVPVNKEQEDVVLKDLKNMCFSLLEKEQVWNDLKRVFNKSKKPSPQQLKHIQYSYGVKDLDNKRIRFPFLNKGALKFSFKKSGETG</sequence>
<organism evidence="1 2">
    <name type="scientific">Candida orthopsilosis (strain 90-125)</name>
    <name type="common">Yeast</name>
    <dbReference type="NCBI Taxonomy" id="1136231"/>
    <lineage>
        <taxon>Eukaryota</taxon>
        <taxon>Fungi</taxon>
        <taxon>Dikarya</taxon>
        <taxon>Ascomycota</taxon>
        <taxon>Saccharomycotina</taxon>
        <taxon>Pichiomycetes</taxon>
        <taxon>Debaryomycetaceae</taxon>
        <taxon>Candida/Lodderomyces clade</taxon>
        <taxon>Candida</taxon>
    </lineage>
</organism>
<name>H8WX44_CANO9</name>
<keyword evidence="2" id="KW-1185">Reference proteome</keyword>
<reference evidence="1 2" key="1">
    <citation type="journal article" date="2012" name="PLoS ONE">
        <title>Sequence and analysis of the genome of the pathogenic yeast Candida orthopsilosis.</title>
        <authorList>
            <person name="Riccombeni A."/>
            <person name="Vidanes G."/>
            <person name="Proux-Wera E."/>
            <person name="Wolfe K.H."/>
            <person name="Butler G."/>
        </authorList>
    </citation>
    <scope>NUCLEOTIDE SEQUENCE [LARGE SCALE GENOMIC DNA]</scope>
    <source>
        <strain evidence="1 2">Co 90-125</strain>
    </source>
</reference>
<evidence type="ECO:0000313" key="2">
    <source>
        <dbReference type="Proteomes" id="UP000005018"/>
    </source>
</evidence>
<evidence type="ECO:0000313" key="1">
    <source>
        <dbReference type="EMBL" id="CCG21184.1"/>
    </source>
</evidence>
<gene>
    <name evidence="1" type="ORF">CORT_0A07980</name>
</gene>
<dbReference type="GeneID" id="14538005"/>
<dbReference type="eggNOG" id="ENOG502R9QV">
    <property type="taxonomic scope" value="Eukaryota"/>
</dbReference>
<protein>
    <submittedName>
        <fullName evidence="1">Uncharacterized protein</fullName>
    </submittedName>
</protein>
<dbReference type="AlphaFoldDB" id="H8WX44"/>
<dbReference type="HOGENOM" id="CLU_847296_0_0_1"/>
<dbReference type="OrthoDB" id="4091087at2759"/>
<dbReference type="EMBL" id="HE681719">
    <property type="protein sequence ID" value="CCG21184.1"/>
    <property type="molecule type" value="Genomic_DNA"/>
</dbReference>
<dbReference type="RefSeq" id="XP_003866623.1">
    <property type="nucleotide sequence ID" value="XM_003866575.1"/>
</dbReference>
<proteinExistence type="predicted"/>
<dbReference type="Proteomes" id="UP000005018">
    <property type="component" value="Chromosome 1"/>
</dbReference>
<accession>H8WX44</accession>
<dbReference type="KEGG" id="cot:CORT_0A07980"/>